<evidence type="ECO:0000313" key="5">
    <source>
        <dbReference type="Proteomes" id="UP001208131"/>
    </source>
</evidence>
<keyword evidence="2" id="KW-0472">Membrane</keyword>
<protein>
    <submittedName>
        <fullName evidence="4">Uncharacterized protein</fullName>
    </submittedName>
</protein>
<gene>
    <name evidence="4" type="ORF">OCV57_11905</name>
</gene>
<accession>A0AAE3ILD5</accession>
<evidence type="ECO:0000256" key="3">
    <source>
        <dbReference type="SAM" id="SignalP"/>
    </source>
</evidence>
<feature type="signal peptide" evidence="3">
    <location>
        <begin position="1"/>
        <end position="26"/>
    </location>
</feature>
<keyword evidence="2" id="KW-1133">Transmembrane helix</keyword>
<reference evidence="4 5" key="1">
    <citation type="journal article" date="2021" name="ISME Commun">
        <title>Automated analysis of genomic sequences facilitates high-throughput and comprehensive description of bacteria.</title>
        <authorList>
            <person name="Hitch T.C.A."/>
        </authorList>
    </citation>
    <scope>NUCLEOTIDE SEQUENCE [LARGE SCALE GENOMIC DNA]</scope>
    <source>
        <strain evidence="4 5">Sanger_31</strain>
    </source>
</reference>
<dbReference type="AlphaFoldDB" id="A0AAE3ILD5"/>
<keyword evidence="5" id="KW-1185">Reference proteome</keyword>
<evidence type="ECO:0000256" key="1">
    <source>
        <dbReference type="SAM" id="MobiDB-lite"/>
    </source>
</evidence>
<dbReference type="EMBL" id="JAOQJZ010000014">
    <property type="protein sequence ID" value="MCU6706622.1"/>
    <property type="molecule type" value="Genomic_DNA"/>
</dbReference>
<name>A0AAE3ILD5_9FIRM</name>
<organism evidence="4 5">
    <name type="scientific">Hominimerdicola aceti</name>
    <dbReference type="NCBI Taxonomy" id="2981726"/>
    <lineage>
        <taxon>Bacteria</taxon>
        <taxon>Bacillati</taxon>
        <taxon>Bacillota</taxon>
        <taxon>Clostridia</taxon>
        <taxon>Eubacteriales</taxon>
        <taxon>Oscillospiraceae</taxon>
        <taxon>Hominimerdicola</taxon>
    </lineage>
</organism>
<evidence type="ECO:0000313" key="4">
    <source>
        <dbReference type="EMBL" id="MCU6706622.1"/>
    </source>
</evidence>
<feature type="region of interest" description="Disordered" evidence="1">
    <location>
        <begin position="201"/>
        <end position="258"/>
    </location>
</feature>
<feature type="transmembrane region" description="Helical" evidence="2">
    <location>
        <begin position="261"/>
        <end position="281"/>
    </location>
</feature>
<feature type="compositionally biased region" description="Low complexity" evidence="1">
    <location>
        <begin position="232"/>
        <end position="249"/>
    </location>
</feature>
<proteinExistence type="predicted"/>
<dbReference type="RefSeq" id="WP_267301724.1">
    <property type="nucleotide sequence ID" value="NZ_JAOQJZ010000014.1"/>
</dbReference>
<keyword evidence="3" id="KW-0732">Signal</keyword>
<feature type="chain" id="PRO_5042040231" evidence="3">
    <location>
        <begin position="27"/>
        <end position="285"/>
    </location>
</feature>
<dbReference type="Proteomes" id="UP001208131">
    <property type="component" value="Unassembled WGS sequence"/>
</dbReference>
<keyword evidence="2" id="KW-0812">Transmembrane</keyword>
<sequence>MKIKKFVAGLSAAVLAATMMSVSVSAAKLGDVVHPSEEDSKMNDSYYSIGAMGFYMGQDWTWNQGDWVGIDDTGKITVEYKISKVVTDKTMSGKGTLGDMGVMVANLPDGVYPVDVKISDAKFVAEDGTTTVFDSLNSITSLDEDPEGGIRIHIRPTEEVDDETGEVTKKSCPEVAGWEKEGAFNGGTLSMTLDFGVASAEGGESKTDASKADSKSDASSSKADTSKKDASSSKADAGKTSAAAATSSKASDDTSKAAETGAAVGGAFAVIALAGTAVIVAKRRK</sequence>
<feature type="compositionally biased region" description="Basic and acidic residues" evidence="1">
    <location>
        <begin position="203"/>
        <end position="216"/>
    </location>
</feature>
<comment type="caution">
    <text evidence="4">The sequence shown here is derived from an EMBL/GenBank/DDBJ whole genome shotgun (WGS) entry which is preliminary data.</text>
</comment>
<evidence type="ECO:0000256" key="2">
    <source>
        <dbReference type="SAM" id="Phobius"/>
    </source>
</evidence>